<evidence type="ECO:0000313" key="19">
    <source>
        <dbReference type="EMBL" id="MDZ5457042.1"/>
    </source>
</evidence>
<evidence type="ECO:0000256" key="3">
    <source>
        <dbReference type="ARBA" id="ARBA00022448"/>
    </source>
</evidence>
<evidence type="ECO:0000256" key="13">
    <source>
        <dbReference type="PROSITE-ProRule" id="PRU01360"/>
    </source>
</evidence>
<evidence type="ECO:0000313" key="20">
    <source>
        <dbReference type="Proteomes" id="UP001293718"/>
    </source>
</evidence>
<dbReference type="Gene3D" id="2.170.130.10">
    <property type="entry name" value="TonB-dependent receptor, plug domain"/>
    <property type="match status" value="1"/>
</dbReference>
<dbReference type="PROSITE" id="PS52016">
    <property type="entry name" value="TONB_DEPENDENT_REC_3"/>
    <property type="match status" value="1"/>
</dbReference>
<feature type="domain" description="TonB-dependent receptor-like beta-barrel" evidence="17">
    <location>
        <begin position="284"/>
        <end position="677"/>
    </location>
</feature>
<comment type="subcellular location">
    <subcellularLocation>
        <location evidence="1 13">Cell outer membrane</location>
        <topology evidence="1 13">Multi-pass membrane protein</topology>
    </subcellularLocation>
</comment>
<evidence type="ECO:0000256" key="9">
    <source>
        <dbReference type="ARBA" id="ARBA00023077"/>
    </source>
</evidence>
<reference evidence="19 20" key="1">
    <citation type="submission" date="2023-11" db="EMBL/GenBank/DDBJ databases">
        <title>Draft genome of Azohydromonas lata strain H1 (DSM1123), a polyhydroxyalkanoate producer.</title>
        <authorList>
            <person name="Traversa D."/>
            <person name="D'Addabbo P."/>
            <person name="Pazzani C."/>
            <person name="Manzari C."/>
            <person name="Chiara M."/>
            <person name="Scrascia M."/>
        </authorList>
    </citation>
    <scope>NUCLEOTIDE SEQUENCE [LARGE SCALE GENOMIC DNA]</scope>
    <source>
        <strain evidence="19 20">H1</strain>
    </source>
</reference>
<gene>
    <name evidence="19" type="ORF">SM757_10720</name>
</gene>
<feature type="chain" id="PRO_5047220045" evidence="16">
    <location>
        <begin position="46"/>
        <end position="721"/>
    </location>
</feature>
<feature type="compositionally biased region" description="Polar residues" evidence="15">
    <location>
        <begin position="304"/>
        <end position="313"/>
    </location>
</feature>
<evidence type="ECO:0000259" key="17">
    <source>
        <dbReference type="Pfam" id="PF00593"/>
    </source>
</evidence>
<keyword evidence="4 13" id="KW-1134">Transmembrane beta strand</keyword>
<dbReference type="Pfam" id="PF00593">
    <property type="entry name" value="TonB_dep_Rec_b-barrel"/>
    <property type="match status" value="1"/>
</dbReference>
<dbReference type="Pfam" id="PF07715">
    <property type="entry name" value="Plug"/>
    <property type="match status" value="1"/>
</dbReference>
<evidence type="ECO:0000256" key="1">
    <source>
        <dbReference type="ARBA" id="ARBA00004571"/>
    </source>
</evidence>
<dbReference type="EMBL" id="JAXOJX010000014">
    <property type="protein sequence ID" value="MDZ5457042.1"/>
    <property type="molecule type" value="Genomic_DNA"/>
</dbReference>
<accession>A0ABU5IDK4</accession>
<evidence type="ECO:0000256" key="4">
    <source>
        <dbReference type="ARBA" id="ARBA00022452"/>
    </source>
</evidence>
<feature type="domain" description="TonB-dependent receptor plug" evidence="18">
    <location>
        <begin position="76"/>
        <end position="183"/>
    </location>
</feature>
<evidence type="ECO:0000256" key="11">
    <source>
        <dbReference type="ARBA" id="ARBA00023170"/>
    </source>
</evidence>
<dbReference type="InterPro" id="IPR036942">
    <property type="entry name" value="Beta-barrel_TonB_sf"/>
</dbReference>
<protein>
    <submittedName>
        <fullName evidence="19">TonB-dependent receptor</fullName>
    </submittedName>
</protein>
<dbReference type="Proteomes" id="UP001293718">
    <property type="component" value="Unassembled WGS sequence"/>
</dbReference>
<keyword evidence="11 19" id="KW-0675">Receptor</keyword>
<evidence type="ECO:0000256" key="7">
    <source>
        <dbReference type="ARBA" id="ARBA00023004"/>
    </source>
</evidence>
<dbReference type="RefSeq" id="WP_322465466.1">
    <property type="nucleotide sequence ID" value="NZ_JAXOJX010000014.1"/>
</dbReference>
<keyword evidence="12 13" id="KW-0998">Cell outer membrane</keyword>
<keyword evidence="5" id="KW-0410">Iron transport</keyword>
<evidence type="ECO:0000259" key="18">
    <source>
        <dbReference type="Pfam" id="PF07715"/>
    </source>
</evidence>
<dbReference type="PANTHER" id="PTHR32552:SF81">
    <property type="entry name" value="TONB-DEPENDENT OUTER MEMBRANE RECEPTOR"/>
    <property type="match status" value="1"/>
</dbReference>
<keyword evidence="3 13" id="KW-0813">Transport</keyword>
<sequence length="721" mass="78091">MNIEEASMADMTISMHARPCAVARAASMALGTCAALLMSPQAAFAHDAPEPPEGPVQHVEVTGRHYDNAVGTSDAASQGVVRAELLKSRPALRPGEVLEFVPGVIVTQHSGDGKANQYFLRGFNLDHGTDFATTVNGLPVNMPTHAHGQGYSDLNFLIPELVERIEYRKGPYFARGGDFSAAGSADIAYRSTLEQPFAALTLGQRGYQRLVGAGSGEISPGLSLLGALELQRNDGPWTTPEGLHKVNGVLTLSGGNAAQGFSASLMHYDAHWTSTDQIPQRLIDAGTFDGRPFGRFDSLDPTDGGNTRRSSLSAEWHRRGDDGSATRVSAYAIDYRLKLFSNFTYALERPGQGDQFSQQDSRQVYGFNASHALDHQLGSLPARSEFGLQLRHDRIRVGLLDAAARQVTGITREDRVRQTSLGLYGQTSVEVAPWLRTIVGVRADQARFDVDSLSNAANAANAGTASAHLFSPKLSLIFGPWSKTEVFFNAGRGFHSNDARGTTATVDPRTGGAVDKVPGLVAARGQEIGVRTEVVPGLQSSLALWKLDFDSELVYVGDAGATEANRPSKRHGVEWNNRWNPVPWLLVDADLAWTHARFADADPAGDRIPNAVDKVASVAFTVRDLGPWSASLQWRYLGSGALIEDNSVRSRASLTTNLRLGRKLGKDTELTLDVFNLFNRRVNDIEYFYASQLPGETAPVADRHVHPAEPRTARLTLRVGF</sequence>
<comment type="caution">
    <text evidence="19">The sequence shown here is derived from an EMBL/GenBank/DDBJ whole genome shotgun (WGS) entry which is preliminary data.</text>
</comment>
<evidence type="ECO:0000256" key="14">
    <source>
        <dbReference type="RuleBase" id="RU003357"/>
    </source>
</evidence>
<dbReference type="InterPro" id="IPR039426">
    <property type="entry name" value="TonB-dep_rcpt-like"/>
</dbReference>
<feature type="signal peptide" evidence="16">
    <location>
        <begin position="1"/>
        <end position="45"/>
    </location>
</feature>
<evidence type="ECO:0000256" key="8">
    <source>
        <dbReference type="ARBA" id="ARBA00023065"/>
    </source>
</evidence>
<feature type="region of interest" description="Disordered" evidence="15">
    <location>
        <begin position="295"/>
        <end position="319"/>
    </location>
</feature>
<evidence type="ECO:0000256" key="6">
    <source>
        <dbReference type="ARBA" id="ARBA00022692"/>
    </source>
</evidence>
<evidence type="ECO:0000256" key="15">
    <source>
        <dbReference type="SAM" id="MobiDB-lite"/>
    </source>
</evidence>
<organism evidence="19 20">
    <name type="scientific">Azohydromonas lata</name>
    <dbReference type="NCBI Taxonomy" id="45677"/>
    <lineage>
        <taxon>Bacteria</taxon>
        <taxon>Pseudomonadati</taxon>
        <taxon>Pseudomonadota</taxon>
        <taxon>Betaproteobacteria</taxon>
        <taxon>Burkholderiales</taxon>
        <taxon>Sphaerotilaceae</taxon>
        <taxon>Azohydromonas</taxon>
    </lineage>
</organism>
<evidence type="ECO:0000256" key="2">
    <source>
        <dbReference type="ARBA" id="ARBA00009810"/>
    </source>
</evidence>
<keyword evidence="8" id="KW-0406">Ion transport</keyword>
<dbReference type="InterPro" id="IPR012910">
    <property type="entry name" value="Plug_dom"/>
</dbReference>
<keyword evidence="9 14" id="KW-0798">TonB box</keyword>
<keyword evidence="20" id="KW-1185">Reference proteome</keyword>
<dbReference type="InterPro" id="IPR000531">
    <property type="entry name" value="Beta-barrel_TonB"/>
</dbReference>
<comment type="similarity">
    <text evidence="2 13 14">Belongs to the TonB-dependent receptor family.</text>
</comment>
<keyword evidence="7" id="KW-0408">Iron</keyword>
<evidence type="ECO:0000256" key="10">
    <source>
        <dbReference type="ARBA" id="ARBA00023136"/>
    </source>
</evidence>
<dbReference type="Gene3D" id="2.40.170.20">
    <property type="entry name" value="TonB-dependent receptor, beta-barrel domain"/>
    <property type="match status" value="1"/>
</dbReference>
<keyword evidence="6 13" id="KW-0812">Transmembrane</keyword>
<evidence type="ECO:0000256" key="5">
    <source>
        <dbReference type="ARBA" id="ARBA00022496"/>
    </source>
</evidence>
<proteinExistence type="inferred from homology"/>
<keyword evidence="16" id="KW-0732">Signal</keyword>
<dbReference type="InterPro" id="IPR037066">
    <property type="entry name" value="Plug_dom_sf"/>
</dbReference>
<dbReference type="SUPFAM" id="SSF56935">
    <property type="entry name" value="Porins"/>
    <property type="match status" value="1"/>
</dbReference>
<evidence type="ECO:0000256" key="16">
    <source>
        <dbReference type="SAM" id="SignalP"/>
    </source>
</evidence>
<keyword evidence="10 13" id="KW-0472">Membrane</keyword>
<name>A0ABU5IDK4_9BURK</name>
<evidence type="ECO:0000256" key="12">
    <source>
        <dbReference type="ARBA" id="ARBA00023237"/>
    </source>
</evidence>
<dbReference type="PANTHER" id="PTHR32552">
    <property type="entry name" value="FERRICHROME IRON RECEPTOR-RELATED"/>
    <property type="match status" value="1"/>
</dbReference>